<proteinExistence type="predicted"/>
<dbReference type="PANTHER" id="PTHR34651:SF1">
    <property type="entry name" value="SIMILAR TO ENSANGP00000021391"/>
    <property type="match status" value="1"/>
</dbReference>
<dbReference type="InterPro" id="IPR029245">
    <property type="entry name" value="DUF4528"/>
</dbReference>
<dbReference type="Proteomes" id="UP000663879">
    <property type="component" value="Unassembled WGS sequence"/>
</dbReference>
<organism evidence="1 2">
    <name type="scientific">Brachionus calyciflorus</name>
    <dbReference type="NCBI Taxonomy" id="104777"/>
    <lineage>
        <taxon>Eukaryota</taxon>
        <taxon>Metazoa</taxon>
        <taxon>Spiralia</taxon>
        <taxon>Gnathifera</taxon>
        <taxon>Rotifera</taxon>
        <taxon>Eurotatoria</taxon>
        <taxon>Monogononta</taxon>
        <taxon>Pseudotrocha</taxon>
        <taxon>Ploima</taxon>
        <taxon>Brachionidae</taxon>
        <taxon>Brachionus</taxon>
    </lineage>
</organism>
<gene>
    <name evidence="1" type="ORF">OXX778_LOCUS12259</name>
</gene>
<name>A0A814ATG3_9BILA</name>
<dbReference type="EMBL" id="CAJNOC010002194">
    <property type="protein sequence ID" value="CAF0918175.1"/>
    <property type="molecule type" value="Genomic_DNA"/>
</dbReference>
<reference evidence="1" key="1">
    <citation type="submission" date="2021-02" db="EMBL/GenBank/DDBJ databases">
        <authorList>
            <person name="Nowell W R."/>
        </authorList>
    </citation>
    <scope>NUCLEOTIDE SEQUENCE</scope>
    <source>
        <strain evidence="1">Ploen Becks lab</strain>
    </source>
</reference>
<feature type="non-terminal residue" evidence="1">
    <location>
        <position position="204"/>
    </location>
</feature>
<evidence type="ECO:0000313" key="1">
    <source>
        <dbReference type="EMBL" id="CAF0918175.1"/>
    </source>
</evidence>
<keyword evidence="2" id="KW-1185">Reference proteome</keyword>
<comment type="caution">
    <text evidence="1">The sequence shown here is derived from an EMBL/GenBank/DDBJ whole genome shotgun (WGS) entry which is preliminary data.</text>
</comment>
<accession>A0A814ATG3</accession>
<dbReference type="AlphaFoldDB" id="A0A814ATG3"/>
<dbReference type="Pfam" id="PF15031">
    <property type="entry name" value="DUF4528"/>
    <property type="match status" value="1"/>
</dbReference>
<protein>
    <submittedName>
        <fullName evidence="1">Uncharacterized protein</fullName>
    </submittedName>
</protein>
<evidence type="ECO:0000313" key="2">
    <source>
        <dbReference type="Proteomes" id="UP000663879"/>
    </source>
</evidence>
<dbReference type="PANTHER" id="PTHR34651">
    <property type="entry name" value="SIMILAR TO ENSANGP00000021391"/>
    <property type="match status" value="1"/>
</dbReference>
<dbReference type="OrthoDB" id="9970237at2759"/>
<sequence length="204" mass="24072">LSLKEHKLNEKEILKILTEVAVTRSEAEIKLDEEDFGEKEKINKRKMLLIEGIDVDKLDKISKKKKKSQNGSEVLNCYLRQQNYPPWTSYFVEQKHVINDQYKLTYFINNIDNNDYLILRTGCFPLIKYHCTKLSDKDKQYLDSRFVNFQNSFFRLIKILNLGIPTLAYGIMGKCLITHSEVVKTPKGDVKIYFLIKENKKSYY</sequence>